<dbReference type="EMBL" id="BLXT01002087">
    <property type="protein sequence ID" value="GFN91037.1"/>
    <property type="molecule type" value="Genomic_DNA"/>
</dbReference>
<evidence type="ECO:0000256" key="1">
    <source>
        <dbReference type="SAM" id="MobiDB-lite"/>
    </source>
</evidence>
<comment type="caution">
    <text evidence="2">The sequence shown here is derived from an EMBL/GenBank/DDBJ whole genome shotgun (WGS) entry which is preliminary data.</text>
</comment>
<dbReference type="Proteomes" id="UP000735302">
    <property type="component" value="Unassembled WGS sequence"/>
</dbReference>
<proteinExistence type="predicted"/>
<gene>
    <name evidence="2" type="ORF">PoB_001754300</name>
</gene>
<name>A0AAV3Z8G2_9GAST</name>
<keyword evidence="3" id="KW-1185">Reference proteome</keyword>
<feature type="region of interest" description="Disordered" evidence="1">
    <location>
        <begin position="57"/>
        <end position="95"/>
    </location>
</feature>
<accession>A0AAV3Z8G2</accession>
<dbReference type="AlphaFoldDB" id="A0AAV3Z8G2"/>
<organism evidence="2 3">
    <name type="scientific">Plakobranchus ocellatus</name>
    <dbReference type="NCBI Taxonomy" id="259542"/>
    <lineage>
        <taxon>Eukaryota</taxon>
        <taxon>Metazoa</taxon>
        <taxon>Spiralia</taxon>
        <taxon>Lophotrochozoa</taxon>
        <taxon>Mollusca</taxon>
        <taxon>Gastropoda</taxon>
        <taxon>Heterobranchia</taxon>
        <taxon>Euthyneura</taxon>
        <taxon>Panpulmonata</taxon>
        <taxon>Sacoglossa</taxon>
        <taxon>Placobranchoidea</taxon>
        <taxon>Plakobranchidae</taxon>
        <taxon>Plakobranchus</taxon>
    </lineage>
</organism>
<protein>
    <submittedName>
        <fullName evidence="2">Uncharacterized protein</fullName>
    </submittedName>
</protein>
<evidence type="ECO:0000313" key="3">
    <source>
        <dbReference type="Proteomes" id="UP000735302"/>
    </source>
</evidence>
<feature type="compositionally biased region" description="Basic and acidic residues" evidence="1">
    <location>
        <begin position="64"/>
        <end position="79"/>
    </location>
</feature>
<reference evidence="2 3" key="1">
    <citation type="journal article" date="2021" name="Elife">
        <title>Chloroplast acquisition without the gene transfer in kleptoplastic sea slugs, Plakobranchus ocellatus.</title>
        <authorList>
            <person name="Maeda T."/>
            <person name="Takahashi S."/>
            <person name="Yoshida T."/>
            <person name="Shimamura S."/>
            <person name="Takaki Y."/>
            <person name="Nagai Y."/>
            <person name="Toyoda A."/>
            <person name="Suzuki Y."/>
            <person name="Arimoto A."/>
            <person name="Ishii H."/>
            <person name="Satoh N."/>
            <person name="Nishiyama T."/>
            <person name="Hasebe M."/>
            <person name="Maruyama T."/>
            <person name="Minagawa J."/>
            <person name="Obokata J."/>
            <person name="Shigenobu S."/>
        </authorList>
    </citation>
    <scope>NUCLEOTIDE SEQUENCE [LARGE SCALE GENOMIC DNA]</scope>
</reference>
<evidence type="ECO:0000313" key="2">
    <source>
        <dbReference type="EMBL" id="GFN91037.1"/>
    </source>
</evidence>
<sequence>MWIDIKLMFNPEELWEHDSAEEALTVASSHKLCRTAPIAASSFQLLTTSSGLGWTKCGSSRGKRNSDRKSERGGKEGKGKFGRGGSCPGGQAKAADWPVVTRRCAWPETKLDKGDGQVCLFFLLNLMGHACHFKPWPVKSGSGFIIRVY</sequence>